<dbReference type="SUPFAM" id="SSF52540">
    <property type="entry name" value="P-loop containing nucleoside triphosphate hydrolases"/>
    <property type="match status" value="1"/>
</dbReference>
<feature type="transmembrane region" description="Helical" evidence="9">
    <location>
        <begin position="16"/>
        <end position="37"/>
    </location>
</feature>
<organism evidence="12 13">
    <name type="scientific">Pontibacillus yanchengensis Y32</name>
    <dbReference type="NCBI Taxonomy" id="1385514"/>
    <lineage>
        <taxon>Bacteria</taxon>
        <taxon>Bacillati</taxon>
        <taxon>Bacillota</taxon>
        <taxon>Bacilli</taxon>
        <taxon>Bacillales</taxon>
        <taxon>Bacillaceae</taxon>
        <taxon>Pontibacillus</taxon>
    </lineage>
</organism>
<dbReference type="InterPro" id="IPR036640">
    <property type="entry name" value="ABC1_TM_sf"/>
</dbReference>
<accession>A0A0A2TH84</accession>
<evidence type="ECO:0000256" key="6">
    <source>
        <dbReference type="ARBA" id="ARBA00022840"/>
    </source>
</evidence>
<dbReference type="GO" id="GO:0042883">
    <property type="term" value="P:cysteine transport"/>
    <property type="evidence" value="ECO:0007669"/>
    <property type="project" value="InterPro"/>
</dbReference>
<evidence type="ECO:0000256" key="5">
    <source>
        <dbReference type="ARBA" id="ARBA00022741"/>
    </source>
</evidence>
<dbReference type="PROSITE" id="PS50893">
    <property type="entry name" value="ABC_TRANSPORTER_2"/>
    <property type="match status" value="1"/>
</dbReference>
<keyword evidence="4 9" id="KW-0812">Transmembrane</keyword>
<evidence type="ECO:0000259" key="10">
    <source>
        <dbReference type="PROSITE" id="PS50893"/>
    </source>
</evidence>
<comment type="subcellular location">
    <subcellularLocation>
        <location evidence="1">Cell membrane</location>
        <topology evidence="1">Multi-pass membrane protein</topology>
    </subcellularLocation>
</comment>
<dbReference type="InterPro" id="IPR027417">
    <property type="entry name" value="P-loop_NTPase"/>
</dbReference>
<evidence type="ECO:0000256" key="1">
    <source>
        <dbReference type="ARBA" id="ARBA00004651"/>
    </source>
</evidence>
<dbReference type="PROSITE" id="PS00211">
    <property type="entry name" value="ABC_TRANSPORTER_1"/>
    <property type="match status" value="1"/>
</dbReference>
<keyword evidence="6 12" id="KW-0067">ATP-binding</keyword>
<dbReference type="CDD" id="cd18584">
    <property type="entry name" value="ABC_6TM_AarD_CydD"/>
    <property type="match status" value="1"/>
</dbReference>
<dbReference type="PROSITE" id="PS50929">
    <property type="entry name" value="ABC_TM1F"/>
    <property type="match status" value="1"/>
</dbReference>
<dbReference type="Proteomes" id="UP000030147">
    <property type="component" value="Unassembled WGS sequence"/>
</dbReference>
<dbReference type="Pfam" id="PF00005">
    <property type="entry name" value="ABC_tran"/>
    <property type="match status" value="1"/>
</dbReference>
<dbReference type="GO" id="GO:0005886">
    <property type="term" value="C:plasma membrane"/>
    <property type="evidence" value="ECO:0007669"/>
    <property type="project" value="UniProtKB-SubCell"/>
</dbReference>
<dbReference type="GO" id="GO:0016887">
    <property type="term" value="F:ATP hydrolysis activity"/>
    <property type="evidence" value="ECO:0007669"/>
    <property type="project" value="InterPro"/>
</dbReference>
<dbReference type="InterPro" id="IPR017871">
    <property type="entry name" value="ABC_transporter-like_CS"/>
</dbReference>
<dbReference type="eggNOG" id="COG4988">
    <property type="taxonomic scope" value="Bacteria"/>
</dbReference>
<feature type="domain" description="ABC transporter" evidence="10">
    <location>
        <begin position="335"/>
        <end position="570"/>
    </location>
</feature>
<evidence type="ECO:0000256" key="3">
    <source>
        <dbReference type="ARBA" id="ARBA00022475"/>
    </source>
</evidence>
<evidence type="ECO:0000256" key="7">
    <source>
        <dbReference type="ARBA" id="ARBA00022989"/>
    </source>
</evidence>
<dbReference type="Gene3D" id="1.20.1560.10">
    <property type="entry name" value="ABC transporter type 1, transmembrane domain"/>
    <property type="match status" value="1"/>
</dbReference>
<keyword evidence="7 9" id="KW-1133">Transmembrane helix</keyword>
<dbReference type="SMART" id="SM00382">
    <property type="entry name" value="AAA"/>
    <property type="match status" value="1"/>
</dbReference>
<dbReference type="NCBIfam" id="TIGR02857">
    <property type="entry name" value="CydD"/>
    <property type="match status" value="1"/>
</dbReference>
<dbReference type="OrthoDB" id="9806127at2"/>
<sequence length="577" mass="63803">MNDLKKLAKEQKGSRIWLIVSSSGLALSVIAQAYLIVRIVDFVFLQQASFEVIIPLAIWLAIALLARVGFTYLNGWIGVKMATTMKRKFREKLFEKFSSNPLQASIAGQSGHKVSVTMDSVDELDSYFSKYAPQVIQSTIVPLSILIVVAIQHFPSAVIMMVTAPFIPLFYAIIGIMTKKKSEEQMDKMAIFSGHFLDTLQGLTTLKLFGRSNQKKESIEQSSLDFRDATMEVLKVAFVSSLMLELISMLSIGIIALEIGLQLVVFETITFVPAFFILVLAPEFYLALKDLGSAFHTGRGSMGAANKVNEELQQDIQPVHWGDKTLRHLTEPPHIMLDHVGYQYEEDGFELLPVTAEIPAFKQIAIVGKTGAGKTTLLHLLAGLLPPTSGELKVNDASLNEYQEEEWLGQISYISQHPYIFSGTLAENIALGSRKDVTRNEIEEAGQQAGISGFVNGLAQGYDTIVGEGGRGLSGGEKQRVALARAFLKKPSFIIFDEPTTGLDLFTEQILQQSIQTLSKQATMITVAHRLHTIRQADEIWVMEQGTIVAKGTHEELLQTTSVYQDMVNVQKRSVTL</sequence>
<protein>
    <submittedName>
        <fullName evidence="12">ABC transporter ATP-binding protein</fullName>
    </submittedName>
</protein>
<dbReference type="InterPro" id="IPR039421">
    <property type="entry name" value="Type_1_exporter"/>
</dbReference>
<comment type="caution">
    <text evidence="12">The sequence shown here is derived from an EMBL/GenBank/DDBJ whole genome shotgun (WGS) entry which is preliminary data.</text>
</comment>
<name>A0A0A2TH84_9BACI</name>
<dbReference type="InterPro" id="IPR003439">
    <property type="entry name" value="ABC_transporter-like_ATP-bd"/>
</dbReference>
<evidence type="ECO:0000313" key="12">
    <source>
        <dbReference type="EMBL" id="KGP73436.1"/>
    </source>
</evidence>
<dbReference type="InterPro" id="IPR014216">
    <property type="entry name" value="ABC_transptr_CydD"/>
</dbReference>
<reference evidence="12 13" key="1">
    <citation type="journal article" date="2015" name="Stand. Genomic Sci.">
        <title>High quality draft genome sequence of the moderately halophilic bacterium Pontibacillus yanchengensis Y32(T) and comparison among Pontibacillus genomes.</title>
        <authorList>
            <person name="Huang J."/>
            <person name="Qiao Z.X."/>
            <person name="Tang J.W."/>
            <person name="Wang G."/>
        </authorList>
    </citation>
    <scope>NUCLEOTIDE SEQUENCE [LARGE SCALE GENOMIC DNA]</scope>
    <source>
        <strain evidence="12 13">Y32</strain>
    </source>
</reference>
<dbReference type="GO" id="GO:0140359">
    <property type="term" value="F:ABC-type transporter activity"/>
    <property type="evidence" value="ECO:0007669"/>
    <property type="project" value="InterPro"/>
</dbReference>
<dbReference type="InterPro" id="IPR003593">
    <property type="entry name" value="AAA+_ATPase"/>
</dbReference>
<keyword evidence="8 9" id="KW-0472">Membrane</keyword>
<dbReference type="FunFam" id="3.40.50.300:FF:000221">
    <property type="entry name" value="Multidrug ABC transporter ATP-binding protein"/>
    <property type="match status" value="1"/>
</dbReference>
<proteinExistence type="predicted"/>
<dbReference type="Gene3D" id="3.40.50.300">
    <property type="entry name" value="P-loop containing nucleotide triphosphate hydrolases"/>
    <property type="match status" value="1"/>
</dbReference>
<dbReference type="GO" id="GO:0005524">
    <property type="term" value="F:ATP binding"/>
    <property type="evidence" value="ECO:0007669"/>
    <property type="project" value="UniProtKB-KW"/>
</dbReference>
<feature type="transmembrane region" description="Helical" evidence="9">
    <location>
        <begin position="236"/>
        <end position="257"/>
    </location>
</feature>
<feature type="transmembrane region" description="Helical" evidence="9">
    <location>
        <begin position="157"/>
        <end position="178"/>
    </location>
</feature>
<dbReference type="InterPro" id="IPR011527">
    <property type="entry name" value="ABC1_TM_dom"/>
</dbReference>
<keyword evidence="3" id="KW-1003">Cell membrane</keyword>
<evidence type="ECO:0000256" key="2">
    <source>
        <dbReference type="ARBA" id="ARBA00022448"/>
    </source>
</evidence>
<evidence type="ECO:0000256" key="9">
    <source>
        <dbReference type="SAM" id="Phobius"/>
    </source>
</evidence>
<evidence type="ECO:0000256" key="8">
    <source>
        <dbReference type="ARBA" id="ARBA00023136"/>
    </source>
</evidence>
<evidence type="ECO:0000313" key="13">
    <source>
        <dbReference type="Proteomes" id="UP000030147"/>
    </source>
</evidence>
<keyword evidence="2" id="KW-0813">Transport</keyword>
<feature type="domain" description="ABC transmembrane type-1" evidence="11">
    <location>
        <begin position="16"/>
        <end position="300"/>
    </location>
</feature>
<feature type="transmembrane region" description="Helical" evidence="9">
    <location>
        <begin position="131"/>
        <end position="151"/>
    </location>
</feature>
<evidence type="ECO:0000259" key="11">
    <source>
        <dbReference type="PROSITE" id="PS50929"/>
    </source>
</evidence>
<dbReference type="SUPFAM" id="SSF90123">
    <property type="entry name" value="ABC transporter transmembrane region"/>
    <property type="match status" value="1"/>
</dbReference>
<keyword evidence="5" id="KW-0547">Nucleotide-binding</keyword>
<dbReference type="PANTHER" id="PTHR24221:SF590">
    <property type="entry name" value="COMPONENT LINKED WITH THE ASSEMBLY OF CYTOCHROME' TRANSPORT TRANSMEMBRANE ATP-BINDING PROTEIN ABC TRANSPORTER CYDD-RELATED"/>
    <property type="match status" value="1"/>
</dbReference>
<dbReference type="PANTHER" id="PTHR24221">
    <property type="entry name" value="ATP-BINDING CASSETTE SUB-FAMILY B"/>
    <property type="match status" value="1"/>
</dbReference>
<evidence type="ECO:0000256" key="4">
    <source>
        <dbReference type="ARBA" id="ARBA00022692"/>
    </source>
</evidence>
<keyword evidence="13" id="KW-1185">Reference proteome</keyword>
<dbReference type="STRING" id="1385514.N782_05215"/>
<feature type="transmembrane region" description="Helical" evidence="9">
    <location>
        <begin position="57"/>
        <end position="79"/>
    </location>
</feature>
<gene>
    <name evidence="12" type="ORF">N782_05215</name>
</gene>
<dbReference type="EMBL" id="AVBF01000013">
    <property type="protein sequence ID" value="KGP73436.1"/>
    <property type="molecule type" value="Genomic_DNA"/>
</dbReference>
<dbReference type="AlphaFoldDB" id="A0A0A2TH84"/>
<dbReference type="Pfam" id="PF00664">
    <property type="entry name" value="ABC_membrane"/>
    <property type="match status" value="1"/>
</dbReference>
<dbReference type="RefSeq" id="WP_036817715.1">
    <property type="nucleotide sequence ID" value="NZ_AVBF01000013.1"/>
</dbReference>
<feature type="transmembrane region" description="Helical" evidence="9">
    <location>
        <begin position="263"/>
        <end position="281"/>
    </location>
</feature>